<evidence type="ECO:0000313" key="20">
    <source>
        <dbReference type="EMBL" id="CCO66243.1"/>
    </source>
</evidence>
<dbReference type="InterPro" id="IPR020559">
    <property type="entry name" value="PRibGlycinamide_synth_CS"/>
</dbReference>
<dbReference type="InterPro" id="IPR016185">
    <property type="entry name" value="PreATP-grasp_dom_sf"/>
</dbReference>
<keyword evidence="6 20" id="KW-0436">Ligase</keyword>
<feature type="domain" description="ATP-grasp" evidence="19">
    <location>
        <begin position="206"/>
        <end position="415"/>
    </location>
</feature>
<keyword evidence="8 18" id="KW-0547">Nucleotide-binding</keyword>
<dbReference type="FunFam" id="3.30.1490.20:FF:000006">
    <property type="entry name" value="phosphoribosylamine--glycine ligase, chloroplastic-like"/>
    <property type="match status" value="1"/>
</dbReference>
<dbReference type="GO" id="GO:0005524">
    <property type="term" value="F:ATP binding"/>
    <property type="evidence" value="ECO:0007669"/>
    <property type="project" value="UniProtKB-UniRule"/>
</dbReference>
<dbReference type="eggNOG" id="KOG0237">
    <property type="taxonomic scope" value="Eukaryota"/>
</dbReference>
<dbReference type="InterPro" id="IPR000115">
    <property type="entry name" value="PRibGlycinamide_synth"/>
</dbReference>
<dbReference type="UniPathway" id="UPA00074">
    <property type="reaction ID" value="UER00125"/>
</dbReference>
<keyword evidence="9" id="KW-0658">Purine biosynthesis</keyword>
<name>K8F1Q1_9CHLO</name>
<dbReference type="Gene3D" id="3.40.50.20">
    <property type="match status" value="1"/>
</dbReference>
<evidence type="ECO:0000256" key="15">
    <source>
        <dbReference type="ARBA" id="ARBA00042864"/>
    </source>
</evidence>
<evidence type="ECO:0000256" key="11">
    <source>
        <dbReference type="ARBA" id="ARBA00022842"/>
    </source>
</evidence>
<dbReference type="Pfam" id="PF02843">
    <property type="entry name" value="GARS_C"/>
    <property type="match status" value="1"/>
</dbReference>
<sequence length="536" mass="57325">MTTTTSMMMTTSNTTTTMKRTTTLRGTTKKVFPSSFSRTKKNSSSVSSGKMMMMMMFVKSTRRSGRRRGGSASSSSSSSAIVFSAVAPASSSKKKKKNVLVIGSGGREHALIYRLLQSETCEKVFALPGNAGIATEPTVTSIADVSESNHADVVKFCKSNAIDLVVVGPEAPLVDGLADSLRAENINVFGPSKKAAQLEGSKEFMKNLCRKYNIPTATYEVFSDAEKAKEYVRTVTGAPIVIKTSGLAAGKGVIMAETVEEAEKAIDELMLNKQFGDAGDTIVIEETLFGEEASFFAVVGGDVAVPLASAQDHKRVGDGDTGLNTGGMGAYSPAPVVTKEIEEDVMKNIIEPTVRGMREEGCEYNGVIFAGLMIDEKTKKVKLLEHNVRFGDPECQTLMARMESDLCQLLYAAATNNITDDDVKSVKWSKEPAVNVVLAAKGYPGSYSKGDEIKNLQGAEESTAKTKIFHAGTASGENGEILANGGRVLGITAMGTSVKEATKNAYVAIDKIDWPNGFCRSDIAYRAIEREEGRGK</sequence>
<evidence type="ECO:0000256" key="9">
    <source>
        <dbReference type="ARBA" id="ARBA00022755"/>
    </source>
</evidence>
<evidence type="ECO:0000256" key="17">
    <source>
        <dbReference type="ARBA" id="ARBA00079592"/>
    </source>
</evidence>
<dbReference type="FunFam" id="3.30.470.20:FF:000031">
    <property type="entry name" value="Phosphoribosylamine--glycine ligase"/>
    <property type="match status" value="1"/>
</dbReference>
<reference evidence="20 21" key="1">
    <citation type="submission" date="2011-10" db="EMBL/GenBank/DDBJ databases">
        <authorList>
            <person name="Genoscope - CEA"/>
        </authorList>
    </citation>
    <scope>NUCLEOTIDE SEQUENCE [LARGE SCALE GENOMIC DNA]</scope>
    <source>
        <strain evidence="20 21">RCC 1105</strain>
    </source>
</reference>
<evidence type="ECO:0000256" key="4">
    <source>
        <dbReference type="ARBA" id="ARBA00013255"/>
    </source>
</evidence>
<dbReference type="PROSITE" id="PS50975">
    <property type="entry name" value="ATP_GRASP"/>
    <property type="match status" value="1"/>
</dbReference>
<evidence type="ECO:0000256" key="6">
    <source>
        <dbReference type="ARBA" id="ARBA00022598"/>
    </source>
</evidence>
<organism evidence="20 21">
    <name type="scientific">Bathycoccus prasinos</name>
    <dbReference type="NCBI Taxonomy" id="41875"/>
    <lineage>
        <taxon>Eukaryota</taxon>
        <taxon>Viridiplantae</taxon>
        <taxon>Chlorophyta</taxon>
        <taxon>Mamiellophyceae</taxon>
        <taxon>Mamiellales</taxon>
        <taxon>Bathycoccaceae</taxon>
        <taxon>Bathycoccus</taxon>
    </lineage>
</organism>
<dbReference type="FunFam" id="3.40.50.20:FF:000006">
    <property type="entry name" value="Phosphoribosylamine--glycine ligase, chloroplastic"/>
    <property type="match status" value="1"/>
</dbReference>
<evidence type="ECO:0000256" key="16">
    <source>
        <dbReference type="ARBA" id="ARBA00047843"/>
    </source>
</evidence>
<keyword evidence="7" id="KW-0479">Metal-binding</keyword>
<evidence type="ECO:0000256" key="10">
    <source>
        <dbReference type="ARBA" id="ARBA00022840"/>
    </source>
</evidence>
<comment type="similarity">
    <text evidence="13">Belongs to the GARS family.</text>
</comment>
<keyword evidence="21" id="KW-1185">Reference proteome</keyword>
<dbReference type="SMART" id="SM01209">
    <property type="entry name" value="GARS_A"/>
    <property type="match status" value="1"/>
</dbReference>
<dbReference type="InterPro" id="IPR037123">
    <property type="entry name" value="PRibGlycinamide_synth_C_sf"/>
</dbReference>
<dbReference type="STRING" id="41875.K8F1Q1"/>
<dbReference type="EMBL" id="FO082272">
    <property type="protein sequence ID" value="CCO66243.1"/>
    <property type="molecule type" value="Genomic_DNA"/>
</dbReference>
<dbReference type="InterPro" id="IPR020561">
    <property type="entry name" value="PRibGlycinamid_synth_ATP-grasp"/>
</dbReference>
<dbReference type="Pfam" id="PF01071">
    <property type="entry name" value="GARS_A"/>
    <property type="match status" value="1"/>
</dbReference>
<dbReference type="InterPro" id="IPR011761">
    <property type="entry name" value="ATP-grasp"/>
</dbReference>
<gene>
    <name evidence="20" type="ORF">Bathy07g03490</name>
</gene>
<dbReference type="Pfam" id="PF02844">
    <property type="entry name" value="GARS_N"/>
    <property type="match status" value="1"/>
</dbReference>
<evidence type="ECO:0000313" key="21">
    <source>
        <dbReference type="Proteomes" id="UP000198341"/>
    </source>
</evidence>
<dbReference type="InterPro" id="IPR013815">
    <property type="entry name" value="ATP_grasp_subdomain_1"/>
</dbReference>
<comment type="catalytic activity">
    <reaction evidence="16">
        <text>5-phospho-beta-D-ribosylamine + glycine + ATP = N(1)-(5-phospho-beta-D-ribosyl)glycinamide + ADP + phosphate + H(+)</text>
        <dbReference type="Rhea" id="RHEA:17453"/>
        <dbReference type="ChEBI" id="CHEBI:15378"/>
        <dbReference type="ChEBI" id="CHEBI:30616"/>
        <dbReference type="ChEBI" id="CHEBI:43474"/>
        <dbReference type="ChEBI" id="CHEBI:57305"/>
        <dbReference type="ChEBI" id="CHEBI:58681"/>
        <dbReference type="ChEBI" id="CHEBI:143788"/>
        <dbReference type="ChEBI" id="CHEBI:456216"/>
        <dbReference type="EC" id="6.3.4.13"/>
    </reaction>
</comment>
<dbReference type="InterPro" id="IPR020562">
    <property type="entry name" value="PRibGlycinamide_synth_N"/>
</dbReference>
<dbReference type="OrthoDB" id="2018833at2759"/>
<keyword evidence="10 18" id="KW-0067">ATP-binding</keyword>
<dbReference type="KEGG" id="bpg:Bathy07g03490"/>
<dbReference type="SUPFAM" id="SSF56059">
    <property type="entry name" value="Glutathione synthetase ATP-binding domain-like"/>
    <property type="match status" value="1"/>
</dbReference>
<evidence type="ECO:0000256" key="13">
    <source>
        <dbReference type="ARBA" id="ARBA00038345"/>
    </source>
</evidence>
<evidence type="ECO:0000259" key="19">
    <source>
        <dbReference type="PROSITE" id="PS50975"/>
    </source>
</evidence>
<protein>
    <recommendedName>
        <fullName evidence="5">Phosphoribosylamine--glycine ligase</fullName>
        <ecNumber evidence="4">6.3.4.13</ecNumber>
    </recommendedName>
    <alternativeName>
        <fullName evidence="17">GARS</fullName>
    </alternativeName>
    <alternativeName>
        <fullName evidence="14">Glycinamide ribonucleotide synthetase</fullName>
    </alternativeName>
    <alternativeName>
        <fullName evidence="15">Phosphoribosylglycinamide synthetase</fullName>
    </alternativeName>
</protein>
<dbReference type="GO" id="GO:0004637">
    <property type="term" value="F:phosphoribosylamine-glycine ligase activity"/>
    <property type="evidence" value="ECO:0007669"/>
    <property type="project" value="UniProtKB-EC"/>
</dbReference>
<dbReference type="NCBIfam" id="TIGR00877">
    <property type="entry name" value="purD"/>
    <property type="match status" value="1"/>
</dbReference>
<dbReference type="GeneID" id="19014838"/>
<evidence type="ECO:0000256" key="2">
    <source>
        <dbReference type="ARBA" id="ARBA00001946"/>
    </source>
</evidence>
<dbReference type="RefSeq" id="XP_007512155.1">
    <property type="nucleotide sequence ID" value="XM_007512093.1"/>
</dbReference>
<comment type="pathway">
    <text evidence="3">Purine metabolism; IMP biosynthesis via de novo pathway; N(1)-(5-phospho-D-ribosyl)glycinamide from 5-phospho-alpha-D-ribose 1-diphosphate: step 2/2.</text>
</comment>
<evidence type="ECO:0000256" key="1">
    <source>
        <dbReference type="ARBA" id="ARBA00001936"/>
    </source>
</evidence>
<dbReference type="PROSITE" id="PS00184">
    <property type="entry name" value="GARS"/>
    <property type="match status" value="1"/>
</dbReference>
<evidence type="ECO:0000256" key="12">
    <source>
        <dbReference type="ARBA" id="ARBA00023211"/>
    </source>
</evidence>
<evidence type="ECO:0000256" key="7">
    <source>
        <dbReference type="ARBA" id="ARBA00022723"/>
    </source>
</evidence>
<proteinExistence type="inferred from homology"/>
<dbReference type="HAMAP" id="MF_00138">
    <property type="entry name" value="GARS"/>
    <property type="match status" value="1"/>
</dbReference>
<evidence type="ECO:0000256" key="3">
    <source>
        <dbReference type="ARBA" id="ARBA00005174"/>
    </source>
</evidence>
<dbReference type="Proteomes" id="UP000198341">
    <property type="component" value="Chromosome 7"/>
</dbReference>
<dbReference type="AlphaFoldDB" id="K8F1Q1"/>
<keyword evidence="12" id="KW-0464">Manganese</keyword>
<dbReference type="SUPFAM" id="SSF52440">
    <property type="entry name" value="PreATP-grasp domain"/>
    <property type="match status" value="1"/>
</dbReference>
<dbReference type="Gene3D" id="3.90.600.10">
    <property type="entry name" value="Phosphoribosylglycinamide synthetase, C-terminal domain"/>
    <property type="match status" value="1"/>
</dbReference>
<dbReference type="PANTHER" id="PTHR43472:SF1">
    <property type="entry name" value="PHOSPHORIBOSYLAMINE--GLYCINE LIGASE, CHLOROPLASTIC"/>
    <property type="match status" value="1"/>
</dbReference>
<dbReference type="InterPro" id="IPR011054">
    <property type="entry name" value="Rudment_hybrid_motif"/>
</dbReference>
<dbReference type="InterPro" id="IPR020560">
    <property type="entry name" value="PRibGlycinamide_synth_C-dom"/>
</dbReference>
<evidence type="ECO:0000256" key="5">
    <source>
        <dbReference type="ARBA" id="ARBA00020605"/>
    </source>
</evidence>
<evidence type="ECO:0000256" key="18">
    <source>
        <dbReference type="PROSITE-ProRule" id="PRU00409"/>
    </source>
</evidence>
<accession>K8F1Q1</accession>
<dbReference type="SUPFAM" id="SSF51246">
    <property type="entry name" value="Rudiment single hybrid motif"/>
    <property type="match status" value="1"/>
</dbReference>
<comment type="cofactor">
    <cofactor evidence="2">
        <name>Mg(2+)</name>
        <dbReference type="ChEBI" id="CHEBI:18420"/>
    </cofactor>
</comment>
<dbReference type="GO" id="GO:0006189">
    <property type="term" value="P:'de novo' IMP biosynthetic process"/>
    <property type="evidence" value="ECO:0007669"/>
    <property type="project" value="UniProtKB-UniPathway"/>
</dbReference>
<dbReference type="SMART" id="SM01210">
    <property type="entry name" value="GARS_C"/>
    <property type="match status" value="1"/>
</dbReference>
<comment type="cofactor">
    <cofactor evidence="1">
        <name>Mn(2+)</name>
        <dbReference type="ChEBI" id="CHEBI:29035"/>
    </cofactor>
</comment>
<dbReference type="Gene3D" id="3.30.1490.20">
    <property type="entry name" value="ATP-grasp fold, A domain"/>
    <property type="match status" value="1"/>
</dbReference>
<dbReference type="EC" id="6.3.4.13" evidence="4"/>
<dbReference type="FunFam" id="3.90.600.10:FF:000001">
    <property type="entry name" value="Trifunctional purine biosynthetic protein adenosine-3"/>
    <property type="match status" value="1"/>
</dbReference>
<dbReference type="Gene3D" id="3.30.470.20">
    <property type="entry name" value="ATP-grasp fold, B domain"/>
    <property type="match status" value="1"/>
</dbReference>
<dbReference type="GO" id="GO:0009113">
    <property type="term" value="P:purine nucleobase biosynthetic process"/>
    <property type="evidence" value="ECO:0007669"/>
    <property type="project" value="InterPro"/>
</dbReference>
<evidence type="ECO:0000256" key="14">
    <source>
        <dbReference type="ARBA" id="ARBA00042242"/>
    </source>
</evidence>
<dbReference type="GO" id="GO:0046872">
    <property type="term" value="F:metal ion binding"/>
    <property type="evidence" value="ECO:0007669"/>
    <property type="project" value="UniProtKB-KW"/>
</dbReference>
<keyword evidence="11" id="KW-0460">Magnesium</keyword>
<evidence type="ECO:0000256" key="8">
    <source>
        <dbReference type="ARBA" id="ARBA00022741"/>
    </source>
</evidence>
<dbReference type="PANTHER" id="PTHR43472">
    <property type="entry name" value="PHOSPHORIBOSYLAMINE--GLYCINE LIGASE"/>
    <property type="match status" value="1"/>
</dbReference>